<gene>
    <name evidence="3" type="primary">ORF25583</name>
</gene>
<dbReference type="PANTHER" id="PTHR20967">
    <property type="entry name" value="PROHORMONE-4"/>
    <property type="match status" value="1"/>
</dbReference>
<evidence type="ECO:0000313" key="3">
    <source>
        <dbReference type="EMBL" id="CEK55600.1"/>
    </source>
</evidence>
<dbReference type="SMART" id="SM00192">
    <property type="entry name" value="LDLa"/>
    <property type="match status" value="1"/>
</dbReference>
<dbReference type="InterPro" id="IPR023415">
    <property type="entry name" value="LDLR_class-A_CS"/>
</dbReference>
<dbReference type="CDD" id="cd00112">
    <property type="entry name" value="LDLa"/>
    <property type="match status" value="1"/>
</dbReference>
<dbReference type="PROSITE" id="PS01209">
    <property type="entry name" value="LDLRA_1"/>
    <property type="match status" value="1"/>
</dbReference>
<organism evidence="3">
    <name type="scientific">Arion vulgaris</name>
    <dbReference type="NCBI Taxonomy" id="1028688"/>
    <lineage>
        <taxon>Eukaryota</taxon>
        <taxon>Metazoa</taxon>
        <taxon>Spiralia</taxon>
        <taxon>Lophotrochozoa</taxon>
        <taxon>Mollusca</taxon>
        <taxon>Gastropoda</taxon>
        <taxon>Heterobranchia</taxon>
        <taxon>Euthyneura</taxon>
        <taxon>Panpulmonata</taxon>
        <taxon>Eupulmonata</taxon>
        <taxon>Stylommatophora</taxon>
        <taxon>Helicina</taxon>
        <taxon>Arionoidea</taxon>
        <taxon>Arionidae</taxon>
        <taxon>Arion</taxon>
    </lineage>
</organism>
<reference evidence="3" key="1">
    <citation type="submission" date="2014-12" db="EMBL/GenBank/DDBJ databases">
        <title>Insight into the proteome of Arion vulgaris.</title>
        <authorList>
            <person name="Aradska J."/>
            <person name="Bulat T."/>
            <person name="Smidak R."/>
            <person name="Sarate P."/>
            <person name="Gangsoo J."/>
            <person name="Sialana F."/>
            <person name="Bilban M."/>
            <person name="Lubec G."/>
        </authorList>
    </citation>
    <scope>NUCLEOTIDE SEQUENCE</scope>
    <source>
        <tissue evidence="3">Skin</tissue>
    </source>
</reference>
<protein>
    <submittedName>
        <fullName evidence="3">Uncharacterized protein</fullName>
    </submittedName>
</protein>
<evidence type="ECO:0000256" key="1">
    <source>
        <dbReference type="ARBA" id="ARBA00023157"/>
    </source>
</evidence>
<feature type="non-terminal residue" evidence="3">
    <location>
        <position position="1"/>
    </location>
</feature>
<keyword evidence="1" id="KW-1015">Disulfide bond</keyword>
<dbReference type="EMBL" id="HACG01008735">
    <property type="protein sequence ID" value="CEK55600.1"/>
    <property type="molecule type" value="Transcribed_RNA"/>
</dbReference>
<proteinExistence type="predicted"/>
<dbReference type="Gene3D" id="4.10.400.10">
    <property type="entry name" value="Low-density Lipoprotein Receptor"/>
    <property type="match status" value="1"/>
</dbReference>
<dbReference type="PANTHER" id="PTHR20967:SF0">
    <property type="entry name" value="PROHORMONE-4"/>
    <property type="match status" value="1"/>
</dbReference>
<dbReference type="SUPFAM" id="SSF57424">
    <property type="entry name" value="LDL receptor-like module"/>
    <property type="match status" value="1"/>
</dbReference>
<dbReference type="AlphaFoldDB" id="A0A0B6YJB2"/>
<accession>A0A0B6YJB2</accession>
<dbReference type="Pfam" id="PF00057">
    <property type="entry name" value="Ldl_recept_a"/>
    <property type="match status" value="1"/>
</dbReference>
<name>A0A0B6YJB2_9EUPU</name>
<dbReference type="PROSITE" id="PS50068">
    <property type="entry name" value="LDLRA_2"/>
    <property type="match status" value="1"/>
</dbReference>
<feature type="non-terminal residue" evidence="3">
    <location>
        <position position="88"/>
    </location>
</feature>
<dbReference type="InterPro" id="IPR053103">
    <property type="entry name" value="IDLSRF-like_peptide"/>
</dbReference>
<dbReference type="InterPro" id="IPR036055">
    <property type="entry name" value="LDL_receptor-like_sf"/>
</dbReference>
<sequence length="88" mass="9866">IWNSLVCDRKDHCPNGEDENINICAVVKNCTLPNFVCESQTQCLHPNQVCDGTPDCKDHSDEDSSFCYSLNVSKTDSCYVINGECQHH</sequence>
<comment type="caution">
    <text evidence="2">Lacks conserved residue(s) required for the propagation of feature annotation.</text>
</comment>
<dbReference type="InterPro" id="IPR002172">
    <property type="entry name" value="LDrepeatLR_classA_rpt"/>
</dbReference>
<evidence type="ECO:0000256" key="2">
    <source>
        <dbReference type="PROSITE-ProRule" id="PRU00124"/>
    </source>
</evidence>